<gene>
    <name evidence="2" type="ORF">FHS31_000028</name>
</gene>
<keyword evidence="1" id="KW-0812">Transmembrane</keyword>
<comment type="caution">
    <text evidence="2">The sequence shown here is derived from an EMBL/GenBank/DDBJ whole genome shotgun (WGS) entry which is preliminary data.</text>
</comment>
<keyword evidence="3" id="KW-1185">Reference proteome</keyword>
<dbReference type="EMBL" id="JAAOZC010000001">
    <property type="protein sequence ID" value="NIJ06446.1"/>
    <property type="molecule type" value="Genomic_DNA"/>
</dbReference>
<sequence>MDRPYRLVWLALGWLLILLTPVVGILPGPGGVFVFAGGLVLLLRNSAWIKRRYASLTRRYPKLGRLSDKALRRGRAPRGRIAKAPAAD</sequence>
<evidence type="ECO:0000256" key="1">
    <source>
        <dbReference type="SAM" id="Phobius"/>
    </source>
</evidence>
<proteinExistence type="predicted"/>
<protein>
    <recommendedName>
        <fullName evidence="4">DUF454 family protein</fullName>
    </recommendedName>
</protein>
<reference evidence="2 3" key="1">
    <citation type="submission" date="2020-03" db="EMBL/GenBank/DDBJ databases">
        <title>Genomic Encyclopedia of Type Strains, Phase III (KMG-III): the genomes of soil and plant-associated and newly described type strains.</title>
        <authorList>
            <person name="Whitman W."/>
        </authorList>
    </citation>
    <scope>NUCLEOTIDE SEQUENCE [LARGE SCALE GENOMIC DNA]</scope>
    <source>
        <strain evidence="2 3">CECT 8804</strain>
    </source>
</reference>
<keyword evidence="1" id="KW-1133">Transmembrane helix</keyword>
<dbReference type="RefSeq" id="WP_167070915.1">
    <property type="nucleotide sequence ID" value="NZ_JAAOZC010000001.1"/>
</dbReference>
<evidence type="ECO:0000313" key="2">
    <source>
        <dbReference type="EMBL" id="NIJ06446.1"/>
    </source>
</evidence>
<accession>A0ABX0TS56</accession>
<dbReference type="Proteomes" id="UP000727456">
    <property type="component" value="Unassembled WGS sequence"/>
</dbReference>
<feature type="transmembrane region" description="Helical" evidence="1">
    <location>
        <begin position="7"/>
        <end position="26"/>
    </location>
</feature>
<evidence type="ECO:0008006" key="4">
    <source>
        <dbReference type="Google" id="ProtNLM"/>
    </source>
</evidence>
<organism evidence="2 3">
    <name type="scientific">Sphingomonas vulcanisoli</name>
    <dbReference type="NCBI Taxonomy" id="1658060"/>
    <lineage>
        <taxon>Bacteria</taxon>
        <taxon>Pseudomonadati</taxon>
        <taxon>Pseudomonadota</taxon>
        <taxon>Alphaproteobacteria</taxon>
        <taxon>Sphingomonadales</taxon>
        <taxon>Sphingomonadaceae</taxon>
        <taxon>Sphingomonas</taxon>
    </lineage>
</organism>
<keyword evidence="1" id="KW-0472">Membrane</keyword>
<feature type="transmembrane region" description="Helical" evidence="1">
    <location>
        <begin position="32"/>
        <end position="49"/>
    </location>
</feature>
<name>A0ABX0TS56_9SPHN</name>
<evidence type="ECO:0000313" key="3">
    <source>
        <dbReference type="Proteomes" id="UP000727456"/>
    </source>
</evidence>